<feature type="transmembrane region" description="Helical" evidence="10">
    <location>
        <begin position="276"/>
        <end position="294"/>
    </location>
</feature>
<dbReference type="PRINTS" id="PR00237">
    <property type="entry name" value="GPCRRHODOPSN"/>
</dbReference>
<feature type="transmembrane region" description="Helical" evidence="10">
    <location>
        <begin position="156"/>
        <end position="176"/>
    </location>
</feature>
<dbReference type="InterPro" id="IPR017452">
    <property type="entry name" value="GPCR_Rhodpsn_7TM"/>
</dbReference>
<dbReference type="InterPro" id="IPR000276">
    <property type="entry name" value="GPCR_Rhodpsn"/>
</dbReference>
<dbReference type="Gene3D" id="1.20.1070.10">
    <property type="entry name" value="Rhodopsin 7-helix transmembrane proteins"/>
    <property type="match status" value="1"/>
</dbReference>
<evidence type="ECO:0000256" key="7">
    <source>
        <dbReference type="ARBA" id="ARBA00023170"/>
    </source>
</evidence>
<feature type="transmembrane region" description="Helical" evidence="10">
    <location>
        <begin position="68"/>
        <end position="94"/>
    </location>
</feature>
<dbReference type="PANTHER" id="PTHR22750">
    <property type="entry name" value="G-PROTEIN COUPLED RECEPTOR"/>
    <property type="match status" value="1"/>
</dbReference>
<evidence type="ECO:0000256" key="9">
    <source>
        <dbReference type="ARBA" id="ARBA00023224"/>
    </source>
</evidence>
<sequence length="374" mass="40543">MNLLQGLHHAHGNHSLVARVSERSSASGCYEQVMVSPEVFLTLGLVSLLENMLVIAAIVKNKNFHSPMYFYICSLAVADLLVSVSNATETIAMALFTSGRLAVSAGVLKSMDNVFDSTICSSVLASICSLLAIAGDRYFSIFYALRYSDLMTWRRASAIIAGIWSLCAASGMLFIVHSDSVTVLVCLVTTFAAMLALMASLYVHMFQLARVHMRRIGALPGPGGARQAANMKAAVTLTILLGVFVTCWAPFFMHLVLMISCPKNPYCICFMSHFNVYLILIMCNSVIDPLIYALRSSEMRKTFREICCSCGWGGIGDGDRCGVGGSCLGELNLPVSAVRHRRCDMTVTFSTDAAADMTSLHVLALTLVNLDPLE</sequence>
<gene>
    <name evidence="12" type="ORF">P4O66_002243</name>
</gene>
<feature type="transmembrane region" description="Helical" evidence="10">
    <location>
        <begin position="182"/>
        <end position="205"/>
    </location>
</feature>
<protein>
    <recommendedName>
        <fullName evidence="11">G-protein coupled receptors family 1 profile domain-containing protein</fullName>
    </recommendedName>
</protein>
<dbReference type="Proteomes" id="UP001239994">
    <property type="component" value="Unassembled WGS sequence"/>
</dbReference>
<keyword evidence="7" id="KW-0675">Receptor</keyword>
<feature type="domain" description="G-protein coupled receptors family 1 profile" evidence="11">
    <location>
        <begin position="50"/>
        <end position="292"/>
    </location>
</feature>
<name>A0AAD8Z053_9TELE</name>
<keyword evidence="6 10" id="KW-0472">Membrane</keyword>
<evidence type="ECO:0000256" key="8">
    <source>
        <dbReference type="ARBA" id="ARBA00023180"/>
    </source>
</evidence>
<dbReference type="InterPro" id="IPR001908">
    <property type="entry name" value="MC3-5R"/>
</dbReference>
<keyword evidence="9" id="KW-0807">Transducer</keyword>
<dbReference type="GO" id="GO:0005886">
    <property type="term" value="C:plasma membrane"/>
    <property type="evidence" value="ECO:0007669"/>
    <property type="project" value="UniProtKB-SubCell"/>
</dbReference>
<evidence type="ECO:0000256" key="2">
    <source>
        <dbReference type="ARBA" id="ARBA00022475"/>
    </source>
</evidence>
<dbReference type="InterPro" id="IPR001671">
    <property type="entry name" value="Melcrt_ACTH_rcpt"/>
</dbReference>
<dbReference type="PROSITE" id="PS50262">
    <property type="entry name" value="G_PROTEIN_RECEP_F1_2"/>
    <property type="match status" value="1"/>
</dbReference>
<keyword evidence="4 10" id="KW-1133">Transmembrane helix</keyword>
<dbReference type="SMART" id="SM01381">
    <property type="entry name" value="7TM_GPCR_Srsx"/>
    <property type="match status" value="1"/>
</dbReference>
<evidence type="ECO:0000256" key="10">
    <source>
        <dbReference type="SAM" id="Phobius"/>
    </source>
</evidence>
<keyword evidence="3 10" id="KW-0812">Transmembrane</keyword>
<feature type="transmembrane region" description="Helical" evidence="10">
    <location>
        <begin position="234"/>
        <end position="256"/>
    </location>
</feature>
<feature type="transmembrane region" description="Helical" evidence="10">
    <location>
        <begin position="39"/>
        <end position="59"/>
    </location>
</feature>
<dbReference type="EMBL" id="JAROKS010000021">
    <property type="protein sequence ID" value="KAK1789914.1"/>
    <property type="molecule type" value="Genomic_DNA"/>
</dbReference>
<keyword evidence="13" id="KW-1185">Reference proteome</keyword>
<reference evidence="12" key="1">
    <citation type="submission" date="2023-03" db="EMBL/GenBank/DDBJ databases">
        <title>Electrophorus voltai genome.</title>
        <authorList>
            <person name="Bian C."/>
        </authorList>
    </citation>
    <scope>NUCLEOTIDE SEQUENCE</scope>
    <source>
        <strain evidence="12">CB-2022</strain>
        <tissue evidence="12">Muscle</tissue>
    </source>
</reference>
<evidence type="ECO:0000259" key="11">
    <source>
        <dbReference type="PROSITE" id="PS50262"/>
    </source>
</evidence>
<dbReference type="GO" id="GO:0004977">
    <property type="term" value="F:melanocortin receptor activity"/>
    <property type="evidence" value="ECO:0007669"/>
    <property type="project" value="InterPro"/>
</dbReference>
<keyword evidence="5" id="KW-0297">G-protein coupled receptor</keyword>
<comment type="subcellular location">
    <subcellularLocation>
        <location evidence="1">Cell membrane</location>
        <topology evidence="1">Multi-pass membrane protein</topology>
    </subcellularLocation>
</comment>
<proteinExistence type="predicted"/>
<dbReference type="Pfam" id="PF00001">
    <property type="entry name" value="7tm_1"/>
    <property type="match status" value="1"/>
</dbReference>
<evidence type="ECO:0000256" key="6">
    <source>
        <dbReference type="ARBA" id="ARBA00023136"/>
    </source>
</evidence>
<accession>A0AAD8Z053</accession>
<dbReference type="PRINTS" id="PR00534">
    <property type="entry name" value="MCRFAMILY"/>
</dbReference>
<evidence type="ECO:0000313" key="12">
    <source>
        <dbReference type="EMBL" id="KAK1789914.1"/>
    </source>
</evidence>
<evidence type="ECO:0000256" key="5">
    <source>
        <dbReference type="ARBA" id="ARBA00023040"/>
    </source>
</evidence>
<keyword evidence="2" id="KW-1003">Cell membrane</keyword>
<organism evidence="12 13">
    <name type="scientific">Electrophorus voltai</name>
    <dbReference type="NCBI Taxonomy" id="2609070"/>
    <lineage>
        <taxon>Eukaryota</taxon>
        <taxon>Metazoa</taxon>
        <taxon>Chordata</taxon>
        <taxon>Craniata</taxon>
        <taxon>Vertebrata</taxon>
        <taxon>Euteleostomi</taxon>
        <taxon>Actinopterygii</taxon>
        <taxon>Neopterygii</taxon>
        <taxon>Teleostei</taxon>
        <taxon>Ostariophysi</taxon>
        <taxon>Gymnotiformes</taxon>
        <taxon>Gymnotoidei</taxon>
        <taxon>Gymnotidae</taxon>
        <taxon>Electrophorus</taxon>
    </lineage>
</organism>
<evidence type="ECO:0000256" key="1">
    <source>
        <dbReference type="ARBA" id="ARBA00004651"/>
    </source>
</evidence>
<evidence type="ECO:0000313" key="13">
    <source>
        <dbReference type="Proteomes" id="UP001239994"/>
    </source>
</evidence>
<feature type="transmembrane region" description="Helical" evidence="10">
    <location>
        <begin position="114"/>
        <end position="135"/>
    </location>
</feature>
<dbReference type="SUPFAM" id="SSF81321">
    <property type="entry name" value="Family A G protein-coupled receptor-like"/>
    <property type="match status" value="1"/>
</dbReference>
<dbReference type="FunFam" id="1.20.1070.10:FF:000077">
    <property type="entry name" value="Melanocortin receptor 4"/>
    <property type="match status" value="1"/>
</dbReference>
<keyword evidence="8" id="KW-0325">Glycoprotein</keyword>
<dbReference type="AlphaFoldDB" id="A0AAD8Z053"/>
<evidence type="ECO:0000256" key="3">
    <source>
        <dbReference type="ARBA" id="ARBA00022692"/>
    </source>
</evidence>
<comment type="caution">
    <text evidence="12">The sequence shown here is derived from an EMBL/GenBank/DDBJ whole genome shotgun (WGS) entry which is preliminary data.</text>
</comment>
<dbReference type="PRINTS" id="PR00535">
    <property type="entry name" value="MELNOCORTINR"/>
</dbReference>
<evidence type="ECO:0000256" key="4">
    <source>
        <dbReference type="ARBA" id="ARBA00022989"/>
    </source>
</evidence>